<name>A0ABV7TBE7_9RHOB</name>
<gene>
    <name evidence="4" type="ORF">ACFORG_02345</name>
</gene>
<protein>
    <submittedName>
        <fullName evidence="4">Calcium-binding protein</fullName>
    </submittedName>
</protein>
<evidence type="ECO:0000313" key="5">
    <source>
        <dbReference type="Proteomes" id="UP001595629"/>
    </source>
</evidence>
<sequence>MSIVQVLGARVLPEASQSARLDVVTADGTQMVLHDPASATRVTVEAASDGLRMATAAREAVRGDTVGISFDGADRTLDRETVQRLADGASSARAYLDGSGFAGDLVSLHRAEVGGTAYVYVARQAGDGFTVYREEADGGLTRITAQRDNGGRYLESVSAMDSIAVGGRRFVIAASAAEDGLTIYEHRANGDLNQRGSYGFSEQLPVNTPTALHTVEIEGRGFVLMTSFGSSSLSVLEVREGGQLVFIDQVNDTIGTRFYRPAALDVISVDGRVLVAVAGNDGGLSLFRMLPGGRLMHLEALEDTTGAALAGISQLRFVQNGAQLDLYALAAREGGLTRIAVDPGEGVSGGQTGTAADDILSDGDGSEVLTGRAGRDVFVFTPDGQADTIADFEPGIDRIDLSGFAGLFGLDDLVMRGNSNGITLTWADETLILRSADGRRIDPLHLSHGMLFDSDHVIVPDALPVLGSATNDTFEWRAGPDTFDGGQGLDTVSYDGAPDRIVIDLSDSSRNARTAEGDVLIGIEAVIGTGSNDTIRGSEADNVLDGGNGHDLLEGRDGDDVIVTGRGWDTVDGGTGNDTLDLGTVIAPVNADLAAGTATSGGETKEIRNIENVAGSEFDDRVAGDTGSNVLRGRDGNDRLLGLAGDDVLDGGAGADTLNGGDGDDRITGGPSGPSADLRDVIFGGAGDDRVEGGGGNDLIYGQQGNDTLDGGFGADELQGQEGDDVVTGGALSDLVFGGAGNDFVNGGFGHDRINGGTGADRFFHLGVHDHGSDWVQDFTSAEGDRLVFGGSAVADQFQVNFAHTATPDGDRSGADDVAEAFVIYRPTGQILWALVDGGAEERIELSLGGEVIDLLS</sequence>
<organism evidence="4 5">
    <name type="scientific">Lutimaribacter marinistellae</name>
    <dbReference type="NCBI Taxonomy" id="1820329"/>
    <lineage>
        <taxon>Bacteria</taxon>
        <taxon>Pseudomonadati</taxon>
        <taxon>Pseudomonadota</taxon>
        <taxon>Alphaproteobacteria</taxon>
        <taxon>Rhodobacterales</taxon>
        <taxon>Roseobacteraceae</taxon>
        <taxon>Lutimaribacter</taxon>
    </lineage>
</organism>
<dbReference type="RefSeq" id="WP_386733764.1">
    <property type="nucleotide sequence ID" value="NZ_JBHRXI010000001.1"/>
</dbReference>
<dbReference type="SUPFAM" id="SSF75011">
    <property type="entry name" value="3-carboxy-cis,cis-mucoante lactonizing enzyme"/>
    <property type="match status" value="1"/>
</dbReference>
<reference evidence="5" key="1">
    <citation type="journal article" date="2019" name="Int. J. Syst. Evol. Microbiol.">
        <title>The Global Catalogue of Microorganisms (GCM) 10K type strain sequencing project: providing services to taxonomists for standard genome sequencing and annotation.</title>
        <authorList>
            <consortium name="The Broad Institute Genomics Platform"/>
            <consortium name="The Broad Institute Genome Sequencing Center for Infectious Disease"/>
            <person name="Wu L."/>
            <person name="Ma J."/>
        </authorList>
    </citation>
    <scope>NUCLEOTIDE SEQUENCE [LARGE SCALE GENOMIC DNA]</scope>
    <source>
        <strain evidence="5">KCTC 42911</strain>
    </source>
</reference>
<dbReference type="Gene3D" id="2.150.10.10">
    <property type="entry name" value="Serralysin-like metalloprotease, C-terminal"/>
    <property type="match status" value="5"/>
</dbReference>
<evidence type="ECO:0000313" key="4">
    <source>
        <dbReference type="EMBL" id="MFC3612588.1"/>
    </source>
</evidence>
<evidence type="ECO:0000256" key="3">
    <source>
        <dbReference type="SAM" id="MobiDB-lite"/>
    </source>
</evidence>
<dbReference type="InterPro" id="IPR011049">
    <property type="entry name" value="Serralysin-like_metalloprot_C"/>
</dbReference>
<keyword evidence="2" id="KW-0964">Secreted</keyword>
<dbReference type="EMBL" id="JBHRXI010000001">
    <property type="protein sequence ID" value="MFC3612588.1"/>
    <property type="molecule type" value="Genomic_DNA"/>
</dbReference>
<dbReference type="PANTHER" id="PTHR38340:SF1">
    <property type="entry name" value="S-LAYER PROTEIN"/>
    <property type="match status" value="1"/>
</dbReference>
<evidence type="ECO:0000256" key="2">
    <source>
        <dbReference type="ARBA" id="ARBA00022525"/>
    </source>
</evidence>
<dbReference type="InterPro" id="IPR050557">
    <property type="entry name" value="RTX_toxin/Mannuronan_C5-epim"/>
</dbReference>
<dbReference type="PRINTS" id="PR00313">
    <property type="entry name" value="CABNDNGRPT"/>
</dbReference>
<feature type="region of interest" description="Disordered" evidence="3">
    <location>
        <begin position="654"/>
        <end position="677"/>
    </location>
</feature>
<comment type="caution">
    <text evidence="4">The sequence shown here is derived from an EMBL/GenBank/DDBJ whole genome shotgun (WGS) entry which is preliminary data.</text>
</comment>
<dbReference type="PROSITE" id="PS00330">
    <property type="entry name" value="HEMOLYSIN_CALCIUM"/>
    <property type="match status" value="2"/>
</dbReference>
<accession>A0ABV7TBE7</accession>
<dbReference type="Pfam" id="PF00353">
    <property type="entry name" value="HemolysinCabind"/>
    <property type="match status" value="6"/>
</dbReference>
<comment type="subcellular location">
    <subcellularLocation>
        <location evidence="1">Secreted</location>
    </subcellularLocation>
</comment>
<dbReference type="SUPFAM" id="SSF51120">
    <property type="entry name" value="beta-Roll"/>
    <property type="match status" value="4"/>
</dbReference>
<dbReference type="InterPro" id="IPR001343">
    <property type="entry name" value="Hemolysn_Ca-bd"/>
</dbReference>
<evidence type="ECO:0000256" key="1">
    <source>
        <dbReference type="ARBA" id="ARBA00004613"/>
    </source>
</evidence>
<dbReference type="Proteomes" id="UP001595629">
    <property type="component" value="Unassembled WGS sequence"/>
</dbReference>
<dbReference type="PANTHER" id="PTHR38340">
    <property type="entry name" value="S-LAYER PROTEIN"/>
    <property type="match status" value="1"/>
</dbReference>
<proteinExistence type="predicted"/>
<keyword evidence="5" id="KW-1185">Reference proteome</keyword>
<dbReference type="InterPro" id="IPR018511">
    <property type="entry name" value="Hemolysin-typ_Ca-bd_CS"/>
</dbReference>